<reference evidence="3" key="1">
    <citation type="journal article" date="2019" name="Int. J. Syst. Evol. Microbiol.">
        <title>The Global Catalogue of Microorganisms (GCM) 10K type strain sequencing project: providing services to taxonomists for standard genome sequencing and annotation.</title>
        <authorList>
            <consortium name="The Broad Institute Genomics Platform"/>
            <consortium name="The Broad Institute Genome Sequencing Center for Infectious Disease"/>
            <person name="Wu L."/>
            <person name="Ma J."/>
        </authorList>
    </citation>
    <scope>NUCLEOTIDE SEQUENCE [LARGE SCALE GENOMIC DNA]</scope>
    <source>
        <strain evidence="3">JCM 9933</strain>
    </source>
</reference>
<dbReference type="EMBL" id="BAAAFZ010000072">
    <property type="protein sequence ID" value="GAA0600432.1"/>
    <property type="molecule type" value="Genomic_DNA"/>
</dbReference>
<comment type="caution">
    <text evidence="2">The sequence shown here is derived from an EMBL/GenBank/DDBJ whole genome shotgun (WGS) entry which is preliminary data.</text>
</comment>
<name>A0ABP3R390_9PROT</name>
<dbReference type="RefSeq" id="WP_343897478.1">
    <property type="nucleotide sequence ID" value="NZ_BAAAFZ010000072.1"/>
</dbReference>
<sequence>MTSALDPVEYAVLSQSLVAAAREMGAKLVRSAYSTILREARDGSAAVLDARGQTVAQAELIPMQLGTIGRIFAACAALYPPEEFTEDDFVAINDPYSGGQHLQDVFLFHPILHGGRVLGFAASVAHHLDLGGGNPGLNTLAADVYAEGLIVPPLKLSMARDWHGPDGKGGAFQRLLRANVRVPHQTMGDFDAQMAANAVGALRVRELADRHGAEKVLAAMAALQDYSEARMRAAIAAVPDGIYTGEDAVDDDGLSDAPLPVRATVTVSGDSLSVDFAGTAPQVRSTLNAPFASTVSAAVSCVKAALTSPDIPFNDGAMRPIAVSAPEGSLLNPRHPAPVRARMEACSRAWNAVMRALAQAVPERVIAPGYDTTTSFCLAHLGPGGWSVYLEVFGGGYGASADTDGCDAVDNPLSNCSNTPVEALDQDFPFFRVTRYALRPDSGGAGARRGGTGFLRSYEILADGVRLSIYSDRFRRPAEGLFGAAAGETGYCEVLRGGQRMRVRSKDQVDLLRGDVVTMAPGGGGGYGDPALRPAAMAEDDLADGLATAAGAAPAAAVA</sequence>
<evidence type="ECO:0000313" key="2">
    <source>
        <dbReference type="EMBL" id="GAA0600432.1"/>
    </source>
</evidence>
<gene>
    <name evidence="2" type="ORF">GCM10009416_43060</name>
</gene>
<evidence type="ECO:0000313" key="3">
    <source>
        <dbReference type="Proteomes" id="UP001501588"/>
    </source>
</evidence>
<dbReference type="InterPro" id="IPR003692">
    <property type="entry name" value="Hydantoinase_B"/>
</dbReference>
<organism evidence="2 3">
    <name type="scientific">Craurococcus roseus</name>
    <dbReference type="NCBI Taxonomy" id="77585"/>
    <lineage>
        <taxon>Bacteria</taxon>
        <taxon>Pseudomonadati</taxon>
        <taxon>Pseudomonadota</taxon>
        <taxon>Alphaproteobacteria</taxon>
        <taxon>Acetobacterales</taxon>
        <taxon>Acetobacteraceae</taxon>
        <taxon>Craurococcus</taxon>
    </lineage>
</organism>
<accession>A0ABP3R390</accession>
<evidence type="ECO:0000259" key="1">
    <source>
        <dbReference type="Pfam" id="PF02538"/>
    </source>
</evidence>
<dbReference type="PANTHER" id="PTHR11365:SF23">
    <property type="entry name" value="HYPOTHETICAL 5-OXOPROLINASE (EUROFUNG)-RELATED"/>
    <property type="match status" value="1"/>
</dbReference>
<protein>
    <submittedName>
        <fullName evidence="2">Hydantoinase B/oxoprolinase family protein</fullName>
    </submittedName>
</protein>
<keyword evidence="3" id="KW-1185">Reference proteome</keyword>
<feature type="domain" description="Hydantoinase B/oxoprolinase" evidence="1">
    <location>
        <begin position="6"/>
        <end position="530"/>
    </location>
</feature>
<dbReference type="InterPro" id="IPR045079">
    <property type="entry name" value="Oxoprolinase-like"/>
</dbReference>
<dbReference type="PANTHER" id="PTHR11365">
    <property type="entry name" value="5-OXOPROLINASE RELATED"/>
    <property type="match status" value="1"/>
</dbReference>
<dbReference type="Proteomes" id="UP001501588">
    <property type="component" value="Unassembled WGS sequence"/>
</dbReference>
<dbReference type="Pfam" id="PF02538">
    <property type="entry name" value="Hydantoinase_B"/>
    <property type="match status" value="1"/>
</dbReference>
<proteinExistence type="predicted"/>